<gene>
    <name evidence="1" type="ORF">EYB31_13345</name>
</gene>
<keyword evidence="2" id="KW-1185">Reference proteome</keyword>
<organism evidence="1 2">
    <name type="scientific">Paenibacillus thalictri</name>
    <dbReference type="NCBI Taxonomy" id="2527873"/>
    <lineage>
        <taxon>Bacteria</taxon>
        <taxon>Bacillati</taxon>
        <taxon>Bacillota</taxon>
        <taxon>Bacilli</taxon>
        <taxon>Bacillales</taxon>
        <taxon>Paenibacillaceae</taxon>
        <taxon>Paenibacillus</taxon>
    </lineage>
</organism>
<evidence type="ECO:0000313" key="1">
    <source>
        <dbReference type="EMBL" id="TBL78488.1"/>
    </source>
</evidence>
<dbReference type="AlphaFoldDB" id="A0A4Q9DQ14"/>
<sequence>MEGTHRLGQTCHFFINLVSDDELRQLHDDIAGAASLLTERTMKSAACAADMPSAYVGTPLPLKPSLVDVTFGHK</sequence>
<reference evidence="1 2" key="1">
    <citation type="submission" date="2019-02" db="EMBL/GenBank/DDBJ databases">
        <title>Paenibacillus sp. nov., isolated from surface-sterilized tissue of Thalictrum simplex L.</title>
        <authorList>
            <person name="Tuo L."/>
        </authorList>
    </citation>
    <scope>NUCLEOTIDE SEQUENCE [LARGE SCALE GENOMIC DNA]</scope>
    <source>
        <strain evidence="1 2">N2SHLJ1</strain>
    </source>
</reference>
<accession>A0A4Q9DQ14</accession>
<dbReference type="Proteomes" id="UP000293142">
    <property type="component" value="Unassembled WGS sequence"/>
</dbReference>
<proteinExistence type="predicted"/>
<dbReference type="EMBL" id="SIRE01000009">
    <property type="protein sequence ID" value="TBL78488.1"/>
    <property type="molecule type" value="Genomic_DNA"/>
</dbReference>
<comment type="caution">
    <text evidence="1">The sequence shown here is derived from an EMBL/GenBank/DDBJ whole genome shotgun (WGS) entry which is preliminary data.</text>
</comment>
<name>A0A4Q9DQ14_9BACL</name>
<protein>
    <submittedName>
        <fullName evidence="1">Uncharacterized protein</fullName>
    </submittedName>
</protein>
<evidence type="ECO:0000313" key="2">
    <source>
        <dbReference type="Proteomes" id="UP000293142"/>
    </source>
</evidence>